<dbReference type="AlphaFoldDB" id="A0A7J9M3C0"/>
<sequence length="121" mass="13273">MFKGITKVIGRGLSLPHGTYLSCLFRQLGISTHGDTPVTLNQPISYGALHHVGYHFEANTGMWIKRDHLVNNKDEDINAAFEDVPALEPTPPQAFSSHTAQPFFEVNSAILDAILSLSNDV</sequence>
<evidence type="ECO:0000313" key="2">
    <source>
        <dbReference type="Proteomes" id="UP000593576"/>
    </source>
</evidence>
<keyword evidence="2" id="KW-1185">Reference proteome</keyword>
<protein>
    <submittedName>
        <fullName evidence="1">Uncharacterized protein</fullName>
    </submittedName>
</protein>
<dbReference type="Proteomes" id="UP000593576">
    <property type="component" value="Unassembled WGS sequence"/>
</dbReference>
<gene>
    <name evidence="1" type="ORF">Goshw_012729</name>
</gene>
<accession>A0A7J9M3C0</accession>
<proteinExistence type="predicted"/>
<name>A0A7J9M3C0_GOSSC</name>
<dbReference type="OrthoDB" id="10384497at2759"/>
<reference evidence="1 2" key="1">
    <citation type="journal article" date="2019" name="Genome Biol. Evol.">
        <title>Insights into the evolution of the New World diploid cottons (Gossypium, subgenus Houzingenia) based on genome sequencing.</title>
        <authorList>
            <person name="Grover C.E."/>
            <person name="Arick M.A. 2nd"/>
            <person name="Thrash A."/>
            <person name="Conover J.L."/>
            <person name="Sanders W.S."/>
            <person name="Peterson D.G."/>
            <person name="Frelichowski J.E."/>
            <person name="Scheffler J.A."/>
            <person name="Scheffler B.E."/>
            <person name="Wendel J.F."/>
        </authorList>
    </citation>
    <scope>NUCLEOTIDE SEQUENCE [LARGE SCALE GENOMIC DNA]</scope>
    <source>
        <strain evidence="1">1</strain>
        <tissue evidence="1">Leaf</tissue>
    </source>
</reference>
<comment type="caution">
    <text evidence="1">The sequence shown here is derived from an EMBL/GenBank/DDBJ whole genome shotgun (WGS) entry which is preliminary data.</text>
</comment>
<organism evidence="1 2">
    <name type="scientific">Gossypium schwendimanii</name>
    <name type="common">Cotton</name>
    <dbReference type="NCBI Taxonomy" id="34291"/>
    <lineage>
        <taxon>Eukaryota</taxon>
        <taxon>Viridiplantae</taxon>
        <taxon>Streptophyta</taxon>
        <taxon>Embryophyta</taxon>
        <taxon>Tracheophyta</taxon>
        <taxon>Spermatophyta</taxon>
        <taxon>Magnoliopsida</taxon>
        <taxon>eudicotyledons</taxon>
        <taxon>Gunneridae</taxon>
        <taxon>Pentapetalae</taxon>
        <taxon>rosids</taxon>
        <taxon>malvids</taxon>
        <taxon>Malvales</taxon>
        <taxon>Malvaceae</taxon>
        <taxon>Malvoideae</taxon>
        <taxon>Gossypium</taxon>
    </lineage>
</organism>
<dbReference type="EMBL" id="JABFAF010000009">
    <property type="protein sequence ID" value="MBA0865494.1"/>
    <property type="molecule type" value="Genomic_DNA"/>
</dbReference>
<evidence type="ECO:0000313" key="1">
    <source>
        <dbReference type="EMBL" id="MBA0865494.1"/>
    </source>
</evidence>